<feature type="chain" id="PRO_5046155485" description="Secreted protein" evidence="1">
    <location>
        <begin position="27"/>
        <end position="103"/>
    </location>
</feature>
<keyword evidence="1" id="KW-0732">Signal</keyword>
<reference evidence="2 3" key="1">
    <citation type="submission" date="2023-05" db="EMBL/GenBank/DDBJ databases">
        <title>Chelatococcus sp. nov., a moderately thermophilic bacterium isolated from hot spring microbial mat.</title>
        <authorList>
            <person name="Hu C.-J."/>
            <person name="Li W.-J."/>
        </authorList>
    </citation>
    <scope>NUCLEOTIDE SEQUENCE [LARGE SCALE GENOMIC DNA]</scope>
    <source>
        <strain evidence="2 3">SYSU G07232</strain>
    </source>
</reference>
<evidence type="ECO:0008006" key="4">
    <source>
        <dbReference type="Google" id="ProtNLM"/>
    </source>
</evidence>
<dbReference type="Proteomes" id="UP001321492">
    <property type="component" value="Unassembled WGS sequence"/>
</dbReference>
<dbReference type="RefSeq" id="WP_283739808.1">
    <property type="nucleotide sequence ID" value="NZ_JASJEV010000003.1"/>
</dbReference>
<protein>
    <recommendedName>
        <fullName evidence="4">Secreted protein</fullName>
    </recommendedName>
</protein>
<feature type="signal peptide" evidence="1">
    <location>
        <begin position="1"/>
        <end position="26"/>
    </location>
</feature>
<organism evidence="2 3">
    <name type="scientific">Chelatococcus albus</name>
    <dbReference type="NCBI Taxonomy" id="3047466"/>
    <lineage>
        <taxon>Bacteria</taxon>
        <taxon>Pseudomonadati</taxon>
        <taxon>Pseudomonadota</taxon>
        <taxon>Alphaproteobacteria</taxon>
        <taxon>Hyphomicrobiales</taxon>
        <taxon>Chelatococcaceae</taxon>
        <taxon>Chelatococcus</taxon>
    </lineage>
</organism>
<comment type="caution">
    <text evidence="2">The sequence shown here is derived from an EMBL/GenBank/DDBJ whole genome shotgun (WGS) entry which is preliminary data.</text>
</comment>
<gene>
    <name evidence="2" type="ORF">QNA08_06150</name>
</gene>
<dbReference type="PROSITE" id="PS51318">
    <property type="entry name" value="TAT"/>
    <property type="match status" value="1"/>
</dbReference>
<sequence>MERKTMRRRLTRVLAGTLTLAGAALAAPAASAGGDIVIIEHDRRIDVRGEPIWNRPRYGGPDYNSPTPRAAFAHPGGPPTCLAYDVHYWRGRSWVGELLHPCD</sequence>
<keyword evidence="3" id="KW-1185">Reference proteome</keyword>
<evidence type="ECO:0000313" key="3">
    <source>
        <dbReference type="Proteomes" id="UP001321492"/>
    </source>
</evidence>
<dbReference type="InterPro" id="IPR006311">
    <property type="entry name" value="TAT_signal"/>
</dbReference>
<accession>A0ABT7AGP3</accession>
<evidence type="ECO:0000256" key="1">
    <source>
        <dbReference type="SAM" id="SignalP"/>
    </source>
</evidence>
<dbReference type="EMBL" id="JASJEV010000003">
    <property type="protein sequence ID" value="MDJ1157811.1"/>
    <property type="molecule type" value="Genomic_DNA"/>
</dbReference>
<evidence type="ECO:0000313" key="2">
    <source>
        <dbReference type="EMBL" id="MDJ1157811.1"/>
    </source>
</evidence>
<name>A0ABT7AGP3_9HYPH</name>
<proteinExistence type="predicted"/>